<dbReference type="RefSeq" id="WP_250585460.1">
    <property type="nucleotide sequence ID" value="NZ_JAKRVX010000007.1"/>
</dbReference>
<feature type="transmembrane region" description="Helical" evidence="1">
    <location>
        <begin position="149"/>
        <end position="170"/>
    </location>
</feature>
<feature type="transmembrane region" description="Helical" evidence="1">
    <location>
        <begin position="312"/>
        <end position="330"/>
    </location>
</feature>
<keyword evidence="1" id="KW-0472">Membrane</keyword>
<evidence type="ECO:0000313" key="3">
    <source>
        <dbReference type="Proteomes" id="UP001203207"/>
    </source>
</evidence>
<protein>
    <submittedName>
        <fullName evidence="2">Uncharacterized protein</fullName>
    </submittedName>
</protein>
<keyword evidence="1" id="KW-1133">Transmembrane helix</keyword>
<accession>A0AAE3FZL0</accession>
<evidence type="ECO:0000256" key="1">
    <source>
        <dbReference type="SAM" id="Phobius"/>
    </source>
</evidence>
<sequence>MAESTRSLSRRWVYTFYSVFFTPRIGLLILAGGPIVLFALSLHGATIVTQSVVTTGALVIVSVGLLYGLKKEWDTTATVETYDVPTVRTDAQYVTAVMGGAIVTLIVTIELPVSSIVAASLVALFGALIIPKFAVAIYCGAFVGMTSPLLFTTYTQALLAGFLAGGVFVLCRPVFDGVGGKLGTTAFVAATAVVAVTVAEFHSDPLPSLTTQFLIYLYAVSGAVVTFMLSVRFDRGPVVASATVGAISGILLPVIYPTDGSLLAAVVFCASFVGMVSADRLADEFRVAVAGAVAGLIFIYTTPYVGGSGGKLGTIAFGACLTVWGGEALIQRLKTLHK</sequence>
<reference evidence="2" key="2">
    <citation type="submission" date="2022-02" db="EMBL/GenBank/DDBJ databases">
        <authorList>
            <person name="Elcheninov A.G."/>
            <person name="Sorokin D.Y."/>
            <person name="Kublanov I.V."/>
        </authorList>
    </citation>
    <scope>NUCLEOTIDE SEQUENCE</scope>
    <source>
        <strain evidence="2">AArc-St2</strain>
    </source>
</reference>
<feature type="transmembrane region" description="Helical" evidence="1">
    <location>
        <begin position="238"/>
        <end position="256"/>
    </location>
</feature>
<feature type="transmembrane region" description="Helical" evidence="1">
    <location>
        <begin position="116"/>
        <end position="143"/>
    </location>
</feature>
<comment type="caution">
    <text evidence="2">The sequence shown here is derived from an EMBL/GenBank/DDBJ whole genome shotgun (WGS) entry which is preliminary data.</text>
</comment>
<feature type="transmembrane region" description="Helical" evidence="1">
    <location>
        <begin position="12"/>
        <end position="40"/>
    </location>
</feature>
<gene>
    <name evidence="2" type="ORF">AArcSt2_13900</name>
</gene>
<dbReference type="Proteomes" id="UP001203207">
    <property type="component" value="Unassembled WGS sequence"/>
</dbReference>
<organism evidence="2 3">
    <name type="scientific">Natronocalculus amylovorans</name>
    <dbReference type="NCBI Taxonomy" id="2917812"/>
    <lineage>
        <taxon>Archaea</taxon>
        <taxon>Methanobacteriati</taxon>
        <taxon>Methanobacteriota</taxon>
        <taxon>Stenosarchaea group</taxon>
        <taxon>Halobacteria</taxon>
        <taxon>Halobacteriales</taxon>
        <taxon>Haloferacaceae</taxon>
        <taxon>Natronocalculus</taxon>
    </lineage>
</organism>
<feature type="transmembrane region" description="Helical" evidence="1">
    <location>
        <begin position="47"/>
        <end position="69"/>
    </location>
</feature>
<feature type="transmembrane region" description="Helical" evidence="1">
    <location>
        <begin position="285"/>
        <end position="306"/>
    </location>
</feature>
<evidence type="ECO:0000313" key="2">
    <source>
        <dbReference type="EMBL" id="MCL9818031.1"/>
    </source>
</evidence>
<dbReference type="EMBL" id="JAKRVX010000007">
    <property type="protein sequence ID" value="MCL9818031.1"/>
    <property type="molecule type" value="Genomic_DNA"/>
</dbReference>
<feature type="transmembrane region" description="Helical" evidence="1">
    <location>
        <begin position="213"/>
        <end position="231"/>
    </location>
</feature>
<feature type="transmembrane region" description="Helical" evidence="1">
    <location>
        <begin position="182"/>
        <end position="201"/>
    </location>
</feature>
<keyword evidence="1" id="KW-0812">Transmembrane</keyword>
<keyword evidence="3" id="KW-1185">Reference proteome</keyword>
<proteinExistence type="predicted"/>
<dbReference type="AlphaFoldDB" id="A0AAE3FZL0"/>
<feature type="transmembrane region" description="Helical" evidence="1">
    <location>
        <begin position="262"/>
        <end position="278"/>
    </location>
</feature>
<name>A0AAE3FZL0_9EURY</name>
<reference evidence="2" key="1">
    <citation type="journal article" date="2022" name="Syst. Appl. Microbiol.">
        <title>Natronocalculus amylovorans gen. nov., sp. nov., and Natranaeroarchaeum aerophilus sp. nov., dominant culturable amylolytic natronoarchaea from hypersaline soda lakes in southwestern Siberia.</title>
        <authorList>
            <person name="Sorokin D.Y."/>
            <person name="Elcheninov A.G."/>
            <person name="Khizhniak T.V."/>
            <person name="Koenen M."/>
            <person name="Bale N.J."/>
            <person name="Damste J.S.S."/>
            <person name="Kublanov I.V."/>
        </authorList>
    </citation>
    <scope>NUCLEOTIDE SEQUENCE</scope>
    <source>
        <strain evidence="2">AArc-St2</strain>
    </source>
</reference>